<dbReference type="RefSeq" id="WP_188479396.1">
    <property type="nucleotide sequence ID" value="NZ_BMFJ01000002.1"/>
</dbReference>
<accession>A0A917AFC3</accession>
<dbReference type="InterPro" id="IPR022472">
    <property type="entry name" value="VPLPA-CTERM"/>
</dbReference>
<dbReference type="EMBL" id="BMFJ01000002">
    <property type="protein sequence ID" value="GGE47170.1"/>
    <property type="molecule type" value="Genomic_DNA"/>
</dbReference>
<name>A0A917AFC3_9RHOB</name>
<organism evidence="3 4">
    <name type="scientific">Primorskyibacter flagellatus</name>
    <dbReference type="NCBI Taxonomy" id="1387277"/>
    <lineage>
        <taxon>Bacteria</taxon>
        <taxon>Pseudomonadati</taxon>
        <taxon>Pseudomonadota</taxon>
        <taxon>Alphaproteobacteria</taxon>
        <taxon>Rhodobacterales</taxon>
        <taxon>Roseobacteraceae</taxon>
        <taxon>Primorskyibacter</taxon>
    </lineage>
</organism>
<gene>
    <name evidence="3" type="ORF">GCM10011360_38030</name>
</gene>
<evidence type="ECO:0000256" key="1">
    <source>
        <dbReference type="SAM" id="Phobius"/>
    </source>
</evidence>
<keyword evidence="2" id="KW-0732">Signal</keyword>
<keyword evidence="1" id="KW-0472">Membrane</keyword>
<comment type="caution">
    <text evidence="3">The sequence shown here is derived from an EMBL/GenBank/DDBJ whole genome shotgun (WGS) entry which is preliminary data.</text>
</comment>
<keyword evidence="1" id="KW-0812">Transmembrane</keyword>
<sequence>MNVLPLRALATVASIGLTSVAAQASTVDFAIDTSASSITVADTSVLTASLFIPTDYSFSLNVGESESFDFAIWDFVGEGTTDVTVSLVFSSPSATVGGSGEAKVATLSFMGLTLTAAGISWDSIVTTVAGGATFSVDFGDFTSYTSDNVVKVVSSATVTLDAYTPPVPLPATGLMLVGAVGGMAVLRRRKQSDKQAA</sequence>
<keyword evidence="1" id="KW-1133">Transmembrane helix</keyword>
<dbReference type="AlphaFoldDB" id="A0A917AFC3"/>
<proteinExistence type="predicted"/>
<evidence type="ECO:0000313" key="3">
    <source>
        <dbReference type="EMBL" id="GGE47170.1"/>
    </source>
</evidence>
<dbReference type="NCBIfam" id="TIGR03370">
    <property type="entry name" value="VPLPA-CTERM"/>
    <property type="match status" value="1"/>
</dbReference>
<keyword evidence="4" id="KW-1185">Reference proteome</keyword>
<feature type="transmembrane region" description="Helical" evidence="1">
    <location>
        <begin position="167"/>
        <end position="186"/>
    </location>
</feature>
<evidence type="ECO:0008006" key="5">
    <source>
        <dbReference type="Google" id="ProtNLM"/>
    </source>
</evidence>
<feature type="chain" id="PRO_5037663565" description="VPLPA-CTERM protein sorting domain-containing protein" evidence="2">
    <location>
        <begin position="25"/>
        <end position="197"/>
    </location>
</feature>
<evidence type="ECO:0000313" key="4">
    <source>
        <dbReference type="Proteomes" id="UP000612855"/>
    </source>
</evidence>
<protein>
    <recommendedName>
        <fullName evidence="5">VPLPA-CTERM protein sorting domain-containing protein</fullName>
    </recommendedName>
</protein>
<dbReference type="Proteomes" id="UP000612855">
    <property type="component" value="Unassembled WGS sequence"/>
</dbReference>
<reference evidence="4" key="1">
    <citation type="journal article" date="2019" name="Int. J. Syst. Evol. Microbiol.">
        <title>The Global Catalogue of Microorganisms (GCM) 10K type strain sequencing project: providing services to taxonomists for standard genome sequencing and annotation.</title>
        <authorList>
            <consortium name="The Broad Institute Genomics Platform"/>
            <consortium name="The Broad Institute Genome Sequencing Center for Infectious Disease"/>
            <person name="Wu L."/>
            <person name="Ma J."/>
        </authorList>
    </citation>
    <scope>NUCLEOTIDE SEQUENCE [LARGE SCALE GENOMIC DNA]</scope>
    <source>
        <strain evidence="4">CGMCC 1.12664</strain>
    </source>
</reference>
<feature type="signal peptide" evidence="2">
    <location>
        <begin position="1"/>
        <end position="24"/>
    </location>
</feature>
<evidence type="ECO:0000256" key="2">
    <source>
        <dbReference type="SAM" id="SignalP"/>
    </source>
</evidence>